<sequence>SLSVIQGTKIVRCDSCKSYINPFITFLDNTRWRCSICFRVND</sequence>
<protein>
    <recommendedName>
        <fullName evidence="1">Zinc finger Sec23/Sec24-type domain-containing protein</fullName>
    </recommendedName>
</protein>
<dbReference type="GO" id="GO:0006886">
    <property type="term" value="P:intracellular protein transport"/>
    <property type="evidence" value="ECO:0007669"/>
    <property type="project" value="InterPro"/>
</dbReference>
<dbReference type="EMBL" id="CAJOAX010049765">
    <property type="protein sequence ID" value="CAF4309505.1"/>
    <property type="molecule type" value="Genomic_DNA"/>
</dbReference>
<dbReference type="Gene3D" id="2.30.30.380">
    <property type="entry name" value="Zn-finger domain of Sec23/24"/>
    <property type="match status" value="1"/>
</dbReference>
<accession>A0A820IN99</accession>
<feature type="non-terminal residue" evidence="2">
    <location>
        <position position="1"/>
    </location>
</feature>
<feature type="domain" description="Zinc finger Sec23/Sec24-type" evidence="1">
    <location>
        <begin position="10"/>
        <end position="42"/>
    </location>
</feature>
<dbReference type="AlphaFoldDB" id="A0A820IN99"/>
<evidence type="ECO:0000313" key="3">
    <source>
        <dbReference type="Proteomes" id="UP000663823"/>
    </source>
</evidence>
<dbReference type="Proteomes" id="UP000663823">
    <property type="component" value="Unassembled WGS sequence"/>
</dbReference>
<feature type="non-terminal residue" evidence="2">
    <location>
        <position position="42"/>
    </location>
</feature>
<dbReference type="SUPFAM" id="SSF82919">
    <property type="entry name" value="Zn-finger domain of Sec23/24"/>
    <property type="match status" value="1"/>
</dbReference>
<evidence type="ECO:0000313" key="2">
    <source>
        <dbReference type="EMBL" id="CAF4309505.1"/>
    </source>
</evidence>
<evidence type="ECO:0000259" key="1">
    <source>
        <dbReference type="Pfam" id="PF04810"/>
    </source>
</evidence>
<dbReference type="GO" id="GO:0006888">
    <property type="term" value="P:endoplasmic reticulum to Golgi vesicle-mediated transport"/>
    <property type="evidence" value="ECO:0007669"/>
    <property type="project" value="InterPro"/>
</dbReference>
<comment type="caution">
    <text evidence="2">The sequence shown here is derived from an EMBL/GenBank/DDBJ whole genome shotgun (WGS) entry which is preliminary data.</text>
</comment>
<dbReference type="Pfam" id="PF04810">
    <property type="entry name" value="zf-Sec23_Sec24"/>
    <property type="match status" value="1"/>
</dbReference>
<dbReference type="InterPro" id="IPR006895">
    <property type="entry name" value="Znf_Sec23_Sec24"/>
</dbReference>
<reference evidence="2" key="1">
    <citation type="submission" date="2021-02" db="EMBL/GenBank/DDBJ databases">
        <authorList>
            <person name="Nowell W R."/>
        </authorList>
    </citation>
    <scope>NUCLEOTIDE SEQUENCE</scope>
</reference>
<proteinExistence type="predicted"/>
<dbReference type="GO" id="GO:0030127">
    <property type="term" value="C:COPII vesicle coat"/>
    <property type="evidence" value="ECO:0007669"/>
    <property type="project" value="InterPro"/>
</dbReference>
<dbReference type="InterPro" id="IPR036174">
    <property type="entry name" value="Znf_Sec23_Sec24_sf"/>
</dbReference>
<name>A0A820IN99_9BILA</name>
<dbReference type="GO" id="GO:0008270">
    <property type="term" value="F:zinc ion binding"/>
    <property type="evidence" value="ECO:0007669"/>
    <property type="project" value="InterPro"/>
</dbReference>
<gene>
    <name evidence="2" type="ORF">OTI717_LOCUS42297</name>
</gene>
<organism evidence="2 3">
    <name type="scientific">Rotaria sordida</name>
    <dbReference type="NCBI Taxonomy" id="392033"/>
    <lineage>
        <taxon>Eukaryota</taxon>
        <taxon>Metazoa</taxon>
        <taxon>Spiralia</taxon>
        <taxon>Gnathifera</taxon>
        <taxon>Rotifera</taxon>
        <taxon>Eurotatoria</taxon>
        <taxon>Bdelloidea</taxon>
        <taxon>Philodinida</taxon>
        <taxon>Philodinidae</taxon>
        <taxon>Rotaria</taxon>
    </lineage>
</organism>